<keyword evidence="1" id="KW-0812">Transmembrane</keyword>
<keyword evidence="4" id="KW-1185">Reference proteome</keyword>
<evidence type="ECO:0000313" key="3">
    <source>
        <dbReference type="EMBL" id="SCY08544.1"/>
    </source>
</evidence>
<organism evidence="3 4">
    <name type="scientific">Butyrivibrio hungatei</name>
    <dbReference type="NCBI Taxonomy" id="185008"/>
    <lineage>
        <taxon>Bacteria</taxon>
        <taxon>Bacillati</taxon>
        <taxon>Bacillota</taxon>
        <taxon>Clostridia</taxon>
        <taxon>Lachnospirales</taxon>
        <taxon>Lachnospiraceae</taxon>
        <taxon>Butyrivibrio</taxon>
    </lineage>
</organism>
<feature type="transmembrane region" description="Helical" evidence="1">
    <location>
        <begin position="171"/>
        <end position="191"/>
    </location>
</feature>
<feature type="transmembrane region" description="Helical" evidence="1">
    <location>
        <begin position="267"/>
        <end position="291"/>
    </location>
</feature>
<dbReference type="EMBL" id="FMUR01000007">
    <property type="protein sequence ID" value="SCY08544.1"/>
    <property type="molecule type" value="Genomic_DNA"/>
</dbReference>
<dbReference type="GO" id="GO:0004175">
    <property type="term" value="F:endopeptidase activity"/>
    <property type="evidence" value="ECO:0007669"/>
    <property type="project" value="UniProtKB-ARBA"/>
</dbReference>
<dbReference type="RefSeq" id="WP_074461990.1">
    <property type="nucleotide sequence ID" value="NZ_FMUR01000007.1"/>
</dbReference>
<evidence type="ECO:0000256" key="1">
    <source>
        <dbReference type="SAM" id="Phobius"/>
    </source>
</evidence>
<sequence>MEKFKAFFYKIHNDYYRWYDFLLILPVVFFVLMLAGEIAGQLLFNVLISPIMGFEDLAFNEAVSSYGRTIGSWIVLIGYLLLVKFDRPVLKTFWKKYKGNTVLFFLLGLLVGGGMNVFCAIVAILNKDIAIYFNRFQFFKVFVVLITVFFQSGSEELLCRGFLYQRLRRSFRSPWVAIIGNALVFGVLHLLNPEVSFLGFLNIVLFGVFMALMIYYYESMWMAIAVHTGWNYMQSIVLGLPNSGLVFDFSIFKLDAASATNSFAYNVGFGIEGTVLSSVIIAVGIVVIVLLGRKRKGDTLWVVGETVFPKVKKEA</sequence>
<dbReference type="Proteomes" id="UP000183047">
    <property type="component" value="Unassembled WGS sequence"/>
</dbReference>
<evidence type="ECO:0000259" key="2">
    <source>
        <dbReference type="Pfam" id="PF02517"/>
    </source>
</evidence>
<dbReference type="GO" id="GO:0080120">
    <property type="term" value="P:CAAX-box protein maturation"/>
    <property type="evidence" value="ECO:0007669"/>
    <property type="project" value="UniProtKB-ARBA"/>
</dbReference>
<keyword evidence="1" id="KW-1133">Transmembrane helix</keyword>
<name>A0A1G5D1M4_9FIRM</name>
<feature type="transmembrane region" description="Helical" evidence="1">
    <location>
        <begin position="131"/>
        <end position="150"/>
    </location>
</feature>
<feature type="transmembrane region" description="Helical" evidence="1">
    <location>
        <begin position="63"/>
        <end position="82"/>
    </location>
</feature>
<evidence type="ECO:0000313" key="4">
    <source>
        <dbReference type="Proteomes" id="UP000183047"/>
    </source>
</evidence>
<dbReference type="PANTHER" id="PTHR39430">
    <property type="entry name" value="MEMBRANE-ASSOCIATED PROTEASE-RELATED"/>
    <property type="match status" value="1"/>
</dbReference>
<dbReference type="InterPro" id="IPR003675">
    <property type="entry name" value="Rce1/LyrA-like_dom"/>
</dbReference>
<feature type="transmembrane region" description="Helical" evidence="1">
    <location>
        <begin position="21"/>
        <end position="43"/>
    </location>
</feature>
<feature type="transmembrane region" description="Helical" evidence="1">
    <location>
        <begin position="197"/>
        <end position="217"/>
    </location>
</feature>
<dbReference type="PANTHER" id="PTHR39430:SF1">
    <property type="entry name" value="PROTEASE"/>
    <property type="match status" value="1"/>
</dbReference>
<protein>
    <recommendedName>
        <fullName evidence="2">CAAX prenyl protease 2/Lysostaphin resistance protein A-like domain-containing protein</fullName>
    </recommendedName>
</protein>
<reference evidence="4" key="1">
    <citation type="submission" date="2016-10" db="EMBL/GenBank/DDBJ databases">
        <authorList>
            <person name="Varghese N."/>
            <person name="Submissions S."/>
        </authorList>
    </citation>
    <scope>NUCLEOTIDE SEQUENCE [LARGE SCALE GENOMIC DNA]</scope>
    <source>
        <strain evidence="4">XBD2006</strain>
    </source>
</reference>
<gene>
    <name evidence="3" type="ORF">SAMN02910451_01340</name>
</gene>
<accession>A0A1G5D1M4</accession>
<proteinExistence type="predicted"/>
<dbReference type="AlphaFoldDB" id="A0A1G5D1M4"/>
<feature type="transmembrane region" description="Helical" evidence="1">
    <location>
        <begin position="229"/>
        <end position="247"/>
    </location>
</feature>
<feature type="transmembrane region" description="Helical" evidence="1">
    <location>
        <begin position="102"/>
        <end position="125"/>
    </location>
</feature>
<dbReference type="Pfam" id="PF02517">
    <property type="entry name" value="Rce1-like"/>
    <property type="match status" value="1"/>
</dbReference>
<keyword evidence="1" id="KW-0472">Membrane</keyword>
<feature type="domain" description="CAAX prenyl protease 2/Lysostaphin resistance protein A-like" evidence="2">
    <location>
        <begin position="140"/>
        <end position="233"/>
    </location>
</feature>